<proteinExistence type="predicted"/>
<protein>
    <recommendedName>
        <fullName evidence="1">DUF1330 domain-containing protein</fullName>
    </recommendedName>
</protein>
<dbReference type="SUPFAM" id="SSF54909">
    <property type="entry name" value="Dimeric alpha+beta barrel"/>
    <property type="match status" value="1"/>
</dbReference>
<comment type="caution">
    <text evidence="2">The sequence shown here is derived from an EMBL/GenBank/DDBJ whole genome shotgun (WGS) entry which is preliminary data.</text>
</comment>
<evidence type="ECO:0000313" key="3">
    <source>
        <dbReference type="Proteomes" id="UP000179076"/>
    </source>
</evidence>
<dbReference type="EMBL" id="MFSP01000078">
    <property type="protein sequence ID" value="OGI66763.1"/>
    <property type="molecule type" value="Genomic_DNA"/>
</dbReference>
<dbReference type="Gene3D" id="3.30.70.100">
    <property type="match status" value="1"/>
</dbReference>
<organism evidence="2 3">
    <name type="scientific">Candidatus Muproteobacteria bacterium RBG_16_60_9</name>
    <dbReference type="NCBI Taxonomy" id="1817755"/>
    <lineage>
        <taxon>Bacteria</taxon>
        <taxon>Pseudomonadati</taxon>
        <taxon>Pseudomonadota</taxon>
        <taxon>Candidatus Muproteobacteria</taxon>
    </lineage>
</organism>
<name>A0A1F6VAT2_9PROT</name>
<accession>A0A1F6VAT2</accession>
<evidence type="ECO:0000313" key="2">
    <source>
        <dbReference type="EMBL" id="OGI66763.1"/>
    </source>
</evidence>
<evidence type="ECO:0000259" key="1">
    <source>
        <dbReference type="Pfam" id="PF07045"/>
    </source>
</evidence>
<dbReference type="Pfam" id="PF07045">
    <property type="entry name" value="DUF1330"/>
    <property type="match status" value="1"/>
</dbReference>
<feature type="domain" description="DUF1330" evidence="1">
    <location>
        <begin position="15"/>
        <end position="89"/>
    </location>
</feature>
<dbReference type="InterPro" id="IPR011008">
    <property type="entry name" value="Dimeric_a/b-barrel"/>
</dbReference>
<sequence length="111" mass="13085">MLYALNVFNLIPGREDDYREYNLAAGRIIYGLGGRVVSAGRDPVRELHGDASRRYLIVVEFPNEEAFQKFLDQAERDDIHRLRENAATDYIWTLYQPWDLKAWVRENQKPK</sequence>
<reference evidence="2 3" key="1">
    <citation type="journal article" date="2016" name="Nat. Commun.">
        <title>Thousands of microbial genomes shed light on interconnected biogeochemical processes in an aquifer system.</title>
        <authorList>
            <person name="Anantharaman K."/>
            <person name="Brown C.T."/>
            <person name="Hug L.A."/>
            <person name="Sharon I."/>
            <person name="Castelle C.J."/>
            <person name="Probst A.J."/>
            <person name="Thomas B.C."/>
            <person name="Singh A."/>
            <person name="Wilkins M.J."/>
            <person name="Karaoz U."/>
            <person name="Brodie E.L."/>
            <person name="Williams K.H."/>
            <person name="Hubbard S.S."/>
            <person name="Banfield J.F."/>
        </authorList>
    </citation>
    <scope>NUCLEOTIDE SEQUENCE [LARGE SCALE GENOMIC DNA]</scope>
</reference>
<dbReference type="InterPro" id="IPR010753">
    <property type="entry name" value="DUF1330"/>
</dbReference>
<dbReference type="AlphaFoldDB" id="A0A1F6VAT2"/>
<dbReference type="Proteomes" id="UP000179076">
    <property type="component" value="Unassembled WGS sequence"/>
</dbReference>
<gene>
    <name evidence="2" type="ORF">A2W18_00340</name>
</gene>